<feature type="compositionally biased region" description="Polar residues" evidence="1">
    <location>
        <begin position="6092"/>
        <end position="6106"/>
    </location>
</feature>
<feature type="compositionally biased region" description="Basic and acidic residues" evidence="1">
    <location>
        <begin position="6361"/>
        <end position="6379"/>
    </location>
</feature>
<feature type="compositionally biased region" description="Polar residues" evidence="1">
    <location>
        <begin position="5230"/>
        <end position="5239"/>
    </location>
</feature>
<feature type="region of interest" description="Disordered" evidence="1">
    <location>
        <begin position="5884"/>
        <end position="5941"/>
    </location>
</feature>
<evidence type="ECO:0000256" key="1">
    <source>
        <dbReference type="SAM" id="MobiDB-lite"/>
    </source>
</evidence>
<feature type="compositionally biased region" description="Basic and acidic residues" evidence="1">
    <location>
        <begin position="2020"/>
        <end position="2045"/>
    </location>
</feature>
<feature type="compositionally biased region" description="Basic and acidic residues" evidence="1">
    <location>
        <begin position="2238"/>
        <end position="2253"/>
    </location>
</feature>
<feature type="compositionally biased region" description="Basic and acidic residues" evidence="1">
    <location>
        <begin position="5738"/>
        <end position="5751"/>
    </location>
</feature>
<feature type="compositionally biased region" description="Basic residues" evidence="1">
    <location>
        <begin position="6467"/>
        <end position="6478"/>
    </location>
</feature>
<feature type="region of interest" description="Disordered" evidence="1">
    <location>
        <begin position="2000"/>
        <end position="2049"/>
    </location>
</feature>
<feature type="compositionally biased region" description="Basic and acidic residues" evidence="1">
    <location>
        <begin position="682"/>
        <end position="691"/>
    </location>
</feature>
<feature type="compositionally biased region" description="Low complexity" evidence="1">
    <location>
        <begin position="5240"/>
        <end position="5250"/>
    </location>
</feature>
<dbReference type="Proteomes" id="UP001652582">
    <property type="component" value="Chromosome 25"/>
</dbReference>
<gene>
    <name evidence="3" type="primary">LOC112056076</name>
</gene>
<feature type="compositionally biased region" description="Polar residues" evidence="1">
    <location>
        <begin position="6386"/>
        <end position="6395"/>
    </location>
</feature>
<dbReference type="RefSeq" id="XP_052745199.1">
    <property type="nucleotide sequence ID" value="XM_052889239.1"/>
</dbReference>
<sequence length="6504" mass="726681">MTSTNDGKDVKSNQTSGQKGKTYFIELYKSLELRLNGDCSGEERTRLVCEAWGLEHTLCRHSTPTTQTHLLFWLQQHTAHTILQTEWQAPTSEEHHKWLEEAINAFIHQCREAASKRGGAFLPWELQLITRARWFLTVLPNPWENPVLKALLDADGPQPKDQEVLQWLIEEHGVVYMSRLRQLAATKRCVDLALLLATAVLNRARYSARIVADVIQAEEPKDKPEVLRQERTFQSLLSKEAGFTQEIWDFITDIEFVLHYKSERARCIDLAKLTPLRSGYQLVARLQKRLESSPQLDKKLWKNAKDVAIIIAQVVVARCMVVPSCVGVGKEALFQCVYSLAQLLPADRLPAAAATLAAPAASSRHLHTLALAVHAQCKEERLPFVCSLYVRAITAGMNELEKLKLDTEKQSEARATEMTLSKWFNQLGSLLAASSRLSWECALTAFSVHPSKAMYEQVMRAPPMAPLIMPDVQEQEPNTSSEFGSWATDSRTQTNLVKTSETLKLKQTQKQANVLSTAIFAEGEGLGLGADLCQDLAVLLSGPRVKTLYWDLDREVLLENCRTYMERTHSGTRALTTELKYLNLDPSSFQHLPEEEDEDENNVYYGIEKGYEHLVEFEEPEPEDIMCNEILTDYSDTTESPSSMIEVPMIIPKRKKKKSKPQIPVDDEVDPLSLGTDTLMENNERPQSSEKIKHKSKERSKSNVKVDHYKEHNESNGISDEITNEIKIRAKKKEKKERKNKEQVSISDIKIKEQNSQFPTNLSTFVGTKVVRPTMFEHENRKTDSNGNNNMSITDSDYDSQGKSSINSEYNDNVRNDSPYSIGDHKAPGKILTDCEQRTSFPPFSYLPNTNPSLVKDEVKKGIQKLIEYRRHKVLNEKSVSFPSPKNQSPDCSINRDSLIDKNICNTKLYSVSNPKGLNESSNISAVNIERNSSGITQWKDTQTPSFKERHQIKKSQPKAFNPEHPSLLLNHAVNKLPVETPSQKEYQQFLLQRKWDSIQKRNITESQNQIQFQDSLNKQYLQETVLPRNQLYNSDKTQDLSKKLNIQQTNTNESSSQTQYHNFLKELQDTINAGTIKDVTHARSSMNASTKKIIPPKKVDNAANTYSRLSYMHKNKQCDNKLKPANNRVTQKTPLVNVVREQIQHIKNLDLEKVANLQLSGEIVIAKVEKPKSKCTDKNTKVVVQKIENFSSGHLSYSPLNTTILSNMLTSDKNKSDYRELGNEIKVAKPSSIQPTSRLSEKDQFDILSLLKQQNKLKMPITSEHTKKSSTEIFSSATHRADTENLHVNLQNKIPILLESEKIKSCPTTVIKATNNKYVNNGPESKMDRVKGSKQKPSPLAESDWKSVMDDLLAHKTPSRGPNALDIVLNKDSFEKRPSNNLNYPTVITSLKNSNNANIDTIANHSTQDSYAKASTSTRHLHNLKTTANIKQNQYLAQCQSKISSVELKKAPLHINKHLPSVIQNSNDPFISGIPNSDYDLLEELMDDDLRQEIGELSSDDETYRTSNISTFKPKNILDTKEYNLLTNKPNIVINKVNTVAARSPSNFNSVINSESLKNSHETMNSIIDKSVTPKNNCLLRSTNPKNPSFHSTVDLKIISNKITDGATHVKKTPLSGKLVKNTSASTMEANGPNNSNLYADPISHHKKSIIKTSKLKTQNTKKDVCSNLNISKAMDNIKSNKMHNVSGASKTASSANPAKVVLTVPQRNTSQNVMLIGSNLIYDSLPMNQSTNSGNLSDLNGHTYVAVNQAPINVALLHASPLVGPALSPVIIESSVTLPVIKKSTPTFSLNLTSVNSDKNCKCENRHARDKKTEIIKTKLKERKCYNDNLEQSKFKVTCSRSKEAGMDILTATANTITIGSSQTSVFNSTKREVSNIYENSSYTQKLINLNIKADEDANLDTPCAINEWTPNVDIKTYEAAKADNPCSINERIPNLDTKTDGDAEADKPYSINECSRNDRNPSFDTKTGGDAKPDIPCSINEWAPNLDIKTDEDVKADTSCSRNDRNPNFDTNTGGDAKADKPRSIKERTPKLDTKTDGDAKAHKPCCINEMTPNLDIKTDHDAKPDKPWPINYRIPNLDTKTGGDVKLDKPCSINDRSPNLGTNADGHAKADKPCSINERSPNLDTNIDDDAEADKSCSINERSPNLDTKTDEDAKTYKPCSKDESIIINSLLDETILQTSKKKTDGLKDTEMINSKRILKNNSNRCHDNTIALPYTLIKTSMLNETNANENEETERKENKFKNTEDQNYRRSTRSRKKIANETDLYQEKIMNKIIKVNPCTDTTSTQLVQESRNVNEEVNNKCNKPNLTTSDENTKINEHINQNIEILEKPNNTDHSSNDKKVKKSYQDPKLSNDSITDTNAIKRNNEINILKCNTDTILSHQNLCNDNSKKGLTGSAKENNENQITNANKYPHLPKDRNIVSAAKFPPDKQMSFSEDLIKNGSESKDTYSVGMKLTESADIIVVDTDDEIKAVIPNTIKSSVNSYKNKHPIIGHMNTSKPHITRNSDELGINKKPLVINNYTPHEQKTTKSTVKESDELAKNVSVAHKQKVSYTVDDDNKDKDNRMLLTRKTSIEAKNKDEEVLGIKKPEINMGGKSKNFITSSIVNNINSLQKENLADGKLSKEECNRQKSHLGKKSCMVNDPDYSGAKITFEELPYAGNDPLKKCVRIKLPNGNIFKATISGKIDISVDSILKDPTIQSLLLKNNQKIKCTLQINQYNMKNKKNILNTEVKNISCSKPDELPPPITTETIDLISDDEEDIIPQKFKTEFGIFNTPSLDQNIHTKHQNKLSQKCVVLLGRCTLPQEFMPIDLPNNSSSVPVIYEVPSVNLAPTLQKTATDYIEIDESSNDSVSVISSVTNTNDINKVKVDELKNLLLKELGVDIQSQNLNLTNEIDKNIQEVHRNTSFTQIVDLTDEIDKTFEDGTVPAQQTERKAKQCLLKIKKCDDLVKKMKINIQKCYVNLVRCDESIQGFANKGNLSAKNMVIKESTDASQRSEDSAMLQETNEQLKRSDSISILNDLDDCTVYPLPLFEPMSPSLINDFVIPLNIINSTNISAELEKCDADWFITKSGINKCNNSFLCHVPRNTLNKVKECEKDEDTLTDCESDLDVSFSVSDSFQVPSLFTLTMNFLFDSDIIYGLMYSDLTSRNVTNSSSLKRKSTETEESGRERKISKNKNNFSSKNACPETLPQILETTLPLSTLEQGKTNGNSVIKTEMKEYHNKTNNLNEDTKTIIMQRKEISLSQAAKNILECASEIEQPVIQTIKLNLDVGHRFSNISENSTITKENTLFNKNNLERYDKLSESVKFVTRGTSSVDVSENATADNSGLNVIKQTTNVSLSDNKKTIRSPRQDSAIHLDSSVDNNVEQTSTVYNSNAQTNNTTKKGKTAITVTKIPANDSMTIMDIKRNNNYVLECDENSNQSTETELDHSINRKIRADELRTDLPNPEISEDEKLTDDLKETKIIDIHSSENLILPQTKLIIPNTESILQSDSCSHSTELDHKSHTFTEEAISKPALVTTACNIQFDLLDSNEVIPDVKINDVLKSTQQDQLLANNANEVGVYDDIIDKNNKNMLKPDKPIQLQLTLQDSTDETTHIECIKDIESNAKGTGTTILNGTDGNNIKLEQSMSLSNLNLSCETNVPEDELFNNILFKNNEEKESRVLQVQSDLVLNFKDDANLPESDTITKISTQPKYVPTELEENENVRDNLKISNKSSNTAVLNLKEDTNLPEHESICQMSIKSKYISNVLEENVNVKNNSKISELFSDTIDLKSKENANLLESQSICKMSTQTKYVPNVLEENENVTDNSKMSNQSSDNTDLNLKEDAKLPESRTICTMSTQPNEYVPNVIEKNVNVTENLKICNRSIQQFDKTARPLNDLKPMLIKKEKAKENGENAGEILQLPEKNRNIESEMTYLKTCINNDSDMNKNDLKMEESFTCNKANIDNGKVSYLTCSLKESEDTLSNTSELIKNENACILFENKIIATEIIAKELNEYESLNNLEELPINNVKIKYANNSDADNLDNQEKNPGNKIDAEAEVVQKNENCDGIINNIHSETDKYRNIHETSAISVCTKNKEILTSLYDTRNLVAEINVTKHLQLLHLNQHIEINENSSLECGKVIETNLSVEPDQYYPNVNTKLDLQKVDVEENIENKLGVVFDKTREKFELQATSQVDKINTPCSIPTMVEGIINSSNEEPKINDHIDFLQYSTNPSDKCPSDKIVNVQCSKLEKEINCNLIPHDLIRNNYTDVEDPETFGKKDEIIYQSNDCTIPEVSNKQHNKTHNLSASVFLKEQSVDCVLESINDIFQANTGNEYSDTTVQLEKILNECTSNVTGEKVASSTDNDKNVTLVYKGDSNVILKGSIYEDSVIGTCYVFPVIDKSLLSQDLNHSNICDSKTIRVIESLKSKAKKQALEDSEERHGLEDVHNIENFNVLLPKLTYSRQRVKSDSIINVGDKRNRKTLKRKYNSHDGKLHAKRYRNGKNIDYPKFSVTTMLESAYSKEYKRLMDYCTSIKFSYSRPFHKDYIDVPDIVKSWPIKEKYVNETDGTDFEYALFAEEQFENKAPLDPLQHTLAEEISQFNEQHYTSCDINENNFSMGFGERSDRVIQISEDKNIFSKDSAATLSDVKHSQPFLTLDDYVDCDKNQLMSHKHQMEILKRSVSYIQLRDKVRSFFKKTTEELNYNWLMDNMKNEYKNSYNNNSYFRGFPYDLINADFIEPAPIEAIVQVVQVGQLPVSAAAQNPMTCDPRVTQVTDASPQCSIENSPHDDSHSPIKTEYTELTTADLSMPLVHEYDRMESQASKVPTSHHEDIPVETEITSIVKTEITVELSPLKEEPIDYNDGDDLQALVNKHINNVDYSFDSNENSILETQSNRDISYETLENNEADFSPHVKQNGSSEKTDQIAHAMNAAGITTTETMINTDTHDLVDMLSHKDCQAPVANNAATGNNYTKSPINAMTLQQALAQILPPPLNQTNIHENNQTNATSSAVTSQVLHIVQGKNTNGNQITLVDNTQNSVISNSNTPVLHIVQNKGASTNSTSNANSGSHTNSYSGLSLVDAGQGSNQLLHIVNTGNQKNNAAGQLIKRVNLLTNIQGSNEQKMVQFVCKSADGKSIHLNAPHQRSMVLRLQPIESPNVQVNNAKTTESQDNVNTSPTSHISSSSNKDLTNAQNEIKSRSVYEENYAKFIQNSSGKPVEKSTSLPKFGQAFGKQVFQDGNQKGNDVNHSNHSNNSNSEISECQPNDNSVNLDHIGHINSPPLLLRKSPSSAQTQPSQANLVQQIKQSIGPMNIQTMHGGVIYTRQIPVNIGGGQTINLITVPSTELIDDNNQKQKGDLKFVGQSELDSPIIKIVPQNQSTPNAEGSHDDNGNQTGLPSENAQPAPHQPVLTQMRIKLPMLSKTPQMVSGARVVRPSFFQIQRNVIGGANQHVYQQLVLTAAPSLGQHTIRLPQTQANRQTTKTPTDGQSPSEPQMSSSTLEQLREFDMVLEQVKERSTVQPNSNSNTNFTKLLTPTTDTTDGSIPTSTATESTQQVLYSIGSDQSLNVAYINRKTVAAATPTTSAFVRSPDSSGIIDSPSSSHAQIPHTVTSESTLNEATAQPATKSKVGSKSKPRTKTSNPPHQMKIGIPPKPTLKPQEDEQTTQRILYILAEYKEQVENSPDKDKPAPRRRTNPPTNPGSSKRKKSSSSRRSGTREMSPVDDSCRTMGSEDSSCGTSQGDCNESCRDSHSPQDSPRKVARKLTFENETSPAPQPKPQPQRNVIVADGQTITVARGTAGKPTTAVLMPANYILPVSMVKGGQQIAIMTNRGPKLLTVAGGEGGANALLLQRLIGPGGLKPMLTRPGVRQLRLPTAALHNLQAFNLTTATTVQPPDSTASPAPASTPPELVETRARSSPWTDREQDVKPERDNSSEGSEPWNLHATADPHDYSYEETVRTDNMNRTVLEAIPDRYSPDMEAQRIFDKMFDVESKKSYIDSHDDSSRCAYDIDASDCDDKVYHQVVHKRDGSSQRHHRLTHVSAAALRHKYAILEHELRLQKSLSEECEDLGVDSPSASELFPEAELLFSSSPAHEAAQHSHTPQPTILNQSGIPQPDIDDQIATDELLQQEVHEEQQEELDVTTLGLDEGIVTVNEDGQATIALDQEEFARSHPNTTFHSEPTDEGEIQQPFTITGLKGRHITSTIFHAGRAPATVLVTAPQATVISQANPDNTVQNKYINQIINHSGTVTHQNLNLSSVLVKDDRLTKFDNVLTDSRELHLSNTASAIIHSTGNATQVIRRVCYEDDKRDPRFLMDEPEGLIAGDDAKMVAEDSSRDATLESIAGDDENSLPERHTELFWESNSASERSESRRPMDFSSDSEKCCKSPSFDEANSTDSSGVGTHMRLDSVIKNARGMERSCSADGSSADDTHPPLRTYPAKRMYHVLDADAERSVSGKTRAGERSYSSEVRRRASGRGVVKRGCHCCSGSPAPPRPKKSRQKKPTMDFTN</sequence>
<feature type="region of interest" description="Disordered" evidence="1">
    <location>
        <begin position="6084"/>
        <end position="6111"/>
    </location>
</feature>
<feature type="compositionally biased region" description="Low complexity" evidence="1">
    <location>
        <begin position="5272"/>
        <end position="5289"/>
    </location>
</feature>
<feature type="compositionally biased region" description="Basic and acidic residues" evidence="1">
    <location>
        <begin position="2060"/>
        <end position="2070"/>
    </location>
</feature>
<feature type="region of interest" description="Disordered" evidence="1">
    <location>
        <begin position="2333"/>
        <end position="2363"/>
    </location>
</feature>
<feature type="region of interest" description="Disordered" evidence="1">
    <location>
        <begin position="5369"/>
        <end position="5399"/>
    </location>
</feature>
<organism evidence="2 3">
    <name type="scientific">Bicyclus anynana</name>
    <name type="common">Squinting bush brown butterfly</name>
    <dbReference type="NCBI Taxonomy" id="110368"/>
    <lineage>
        <taxon>Eukaryota</taxon>
        <taxon>Metazoa</taxon>
        <taxon>Ecdysozoa</taxon>
        <taxon>Arthropoda</taxon>
        <taxon>Hexapoda</taxon>
        <taxon>Insecta</taxon>
        <taxon>Pterygota</taxon>
        <taxon>Neoptera</taxon>
        <taxon>Endopterygota</taxon>
        <taxon>Lepidoptera</taxon>
        <taxon>Glossata</taxon>
        <taxon>Ditrysia</taxon>
        <taxon>Papilionoidea</taxon>
        <taxon>Nymphalidae</taxon>
        <taxon>Satyrinae</taxon>
        <taxon>Satyrini</taxon>
        <taxon>Mycalesina</taxon>
        <taxon>Bicyclus</taxon>
    </lineage>
</organism>
<feature type="compositionally biased region" description="Basic and acidic residues" evidence="1">
    <location>
        <begin position="3167"/>
        <end position="3180"/>
    </location>
</feature>
<proteinExistence type="predicted"/>
<feature type="compositionally biased region" description="Polar residues" evidence="1">
    <location>
        <begin position="5158"/>
        <end position="5168"/>
    </location>
</feature>
<feature type="region of interest" description="Disordered" evidence="1">
    <location>
        <begin position="5578"/>
        <end position="5656"/>
    </location>
</feature>
<feature type="region of interest" description="Disordered" evidence="1">
    <location>
        <begin position="3812"/>
        <end position="3831"/>
    </location>
</feature>
<feature type="region of interest" description="Disordered" evidence="1">
    <location>
        <begin position="2085"/>
        <end position="2160"/>
    </location>
</feature>
<feature type="region of interest" description="Disordered" evidence="1">
    <location>
        <begin position="5230"/>
        <end position="5289"/>
    </location>
</feature>
<feature type="compositionally biased region" description="Basic and acidic residues" evidence="1">
    <location>
        <begin position="5904"/>
        <end position="5927"/>
    </location>
</feature>
<feature type="region of interest" description="Disordered" evidence="1">
    <location>
        <begin position="2060"/>
        <end position="2079"/>
    </location>
</feature>
<evidence type="ECO:0000313" key="2">
    <source>
        <dbReference type="Proteomes" id="UP001652582"/>
    </source>
</evidence>
<feature type="compositionally biased region" description="Low complexity" evidence="1">
    <location>
        <begin position="5519"/>
        <end position="5541"/>
    </location>
</feature>
<feature type="compositionally biased region" description="Basic and acidic residues" evidence="1">
    <location>
        <begin position="2000"/>
        <end position="2010"/>
    </location>
</feature>
<feature type="compositionally biased region" description="Polar residues" evidence="1">
    <location>
        <begin position="785"/>
        <end position="819"/>
    </location>
</feature>
<feature type="compositionally biased region" description="Polar residues" evidence="1">
    <location>
        <begin position="5601"/>
        <end position="5621"/>
    </location>
</feature>
<accession>A0ABM3M1J7</accession>
<feature type="compositionally biased region" description="Polar residues" evidence="1">
    <location>
        <begin position="2141"/>
        <end position="2151"/>
    </location>
</feature>
<feature type="compositionally biased region" description="Basic and acidic residues" evidence="1">
    <location>
        <begin position="5668"/>
        <end position="5682"/>
    </location>
</feature>
<feature type="region of interest" description="Disordered" evidence="1">
    <location>
        <begin position="6326"/>
        <end position="6398"/>
    </location>
</feature>
<feature type="region of interest" description="Disordered" evidence="1">
    <location>
        <begin position="5509"/>
        <end position="5544"/>
    </location>
</feature>
<feature type="compositionally biased region" description="Basic and acidic residues" evidence="1">
    <location>
        <begin position="1940"/>
        <end position="1950"/>
    </location>
</feature>
<keyword evidence="2" id="KW-1185">Reference proteome</keyword>
<feature type="region of interest" description="Disordered" evidence="1">
    <location>
        <begin position="1931"/>
        <end position="1984"/>
    </location>
</feature>
<feature type="compositionally biased region" description="Basic and acidic residues" evidence="1">
    <location>
        <begin position="2333"/>
        <end position="2345"/>
    </location>
</feature>
<feature type="region of interest" description="Disordered" evidence="1">
    <location>
        <begin position="652"/>
        <end position="705"/>
    </location>
</feature>
<feature type="region of interest" description="Disordered" evidence="1">
    <location>
        <begin position="5158"/>
        <end position="5185"/>
    </location>
</feature>
<feature type="region of interest" description="Disordered" evidence="1">
    <location>
        <begin position="778"/>
        <end position="825"/>
    </location>
</feature>
<name>A0ABM3M1J7_BICAN</name>
<protein>
    <submittedName>
        <fullName evidence="3">Uncharacterized protein LOC112056076 isoform X1</fullName>
    </submittedName>
</protein>
<feature type="compositionally biased region" description="Polar residues" evidence="1">
    <location>
        <begin position="5464"/>
        <end position="5492"/>
    </location>
</feature>
<feature type="compositionally biased region" description="Polar residues" evidence="1">
    <location>
        <begin position="3815"/>
        <end position="3831"/>
    </location>
</feature>
<evidence type="ECO:0000313" key="3">
    <source>
        <dbReference type="RefSeq" id="XP_052745199.1"/>
    </source>
</evidence>
<feature type="compositionally biased region" description="Polar residues" evidence="1">
    <location>
        <begin position="5724"/>
        <end position="5736"/>
    </location>
</feature>
<feature type="compositionally biased region" description="Polar residues" evidence="1">
    <location>
        <begin position="5384"/>
        <end position="5394"/>
    </location>
</feature>
<feature type="compositionally biased region" description="Basic and acidic residues" evidence="1">
    <location>
        <begin position="1958"/>
        <end position="1976"/>
    </location>
</feature>
<feature type="compositionally biased region" description="Basic and acidic residues" evidence="1">
    <location>
        <begin position="6443"/>
        <end position="6457"/>
    </location>
</feature>
<feature type="compositionally biased region" description="Polar residues" evidence="1">
    <location>
        <begin position="5251"/>
        <end position="5263"/>
    </location>
</feature>
<feature type="region of interest" description="Disordered" evidence="1">
    <location>
        <begin position="5463"/>
        <end position="5492"/>
    </location>
</feature>
<reference evidence="3" key="1">
    <citation type="submission" date="2025-08" db="UniProtKB">
        <authorList>
            <consortium name="RefSeq"/>
        </authorList>
    </citation>
    <scope>IDENTIFICATION</scope>
</reference>
<feature type="compositionally biased region" description="Low complexity" evidence="1">
    <location>
        <begin position="5887"/>
        <end position="5896"/>
    </location>
</feature>
<feature type="region of interest" description="Disordered" evidence="1">
    <location>
        <begin position="6443"/>
        <end position="6504"/>
    </location>
</feature>
<dbReference type="GeneID" id="112056076"/>
<feature type="region of interest" description="Disordered" evidence="1">
    <location>
        <begin position="3159"/>
        <end position="3193"/>
    </location>
</feature>
<feature type="region of interest" description="Disordered" evidence="1">
    <location>
        <begin position="2231"/>
        <end position="2259"/>
    </location>
</feature>
<feature type="compositionally biased region" description="Low complexity" evidence="1">
    <location>
        <begin position="5582"/>
        <end position="5595"/>
    </location>
</feature>
<feature type="region of interest" description="Disordered" evidence="1">
    <location>
        <begin position="1322"/>
        <end position="1344"/>
    </location>
</feature>
<feature type="compositionally biased region" description="Low complexity" evidence="1">
    <location>
        <begin position="5169"/>
        <end position="5178"/>
    </location>
</feature>
<feature type="region of interest" description="Disordered" evidence="1">
    <location>
        <begin position="5668"/>
        <end position="5753"/>
    </location>
</feature>